<dbReference type="Gene3D" id="3.40.50.720">
    <property type="entry name" value="NAD(P)-binding Rossmann-like Domain"/>
    <property type="match status" value="1"/>
</dbReference>
<dbReference type="AlphaFoldDB" id="A0A150WQU4"/>
<dbReference type="OrthoDB" id="5291018at2"/>
<dbReference type="PRINTS" id="PR00081">
    <property type="entry name" value="GDHRDH"/>
</dbReference>
<reference evidence="4 5" key="1">
    <citation type="submission" date="2016-03" db="EMBL/GenBank/DDBJ databases">
        <authorList>
            <person name="Ploux O."/>
        </authorList>
    </citation>
    <scope>NUCLEOTIDE SEQUENCE [LARGE SCALE GENOMIC DNA]</scope>
    <source>
        <strain evidence="4 5">R0</strain>
    </source>
</reference>
<dbReference type="CDD" id="cd05374">
    <property type="entry name" value="17beta-HSD-like_SDR_c"/>
    <property type="match status" value="1"/>
</dbReference>
<dbReference type="EMBL" id="LUKE01000001">
    <property type="protein sequence ID" value="KYG66746.1"/>
    <property type="molecule type" value="Genomic_DNA"/>
</dbReference>
<accession>A0A150WQU4</accession>
<organism evidence="4 5">
    <name type="scientific">Bdellovibrio bacteriovorus</name>
    <dbReference type="NCBI Taxonomy" id="959"/>
    <lineage>
        <taxon>Bacteria</taxon>
        <taxon>Pseudomonadati</taxon>
        <taxon>Bdellovibrionota</taxon>
        <taxon>Bdellovibrionia</taxon>
        <taxon>Bdellovibrionales</taxon>
        <taxon>Pseudobdellovibrionaceae</taxon>
        <taxon>Bdellovibrio</taxon>
    </lineage>
</organism>
<comment type="caution">
    <text evidence="4">The sequence shown here is derived from an EMBL/GenBank/DDBJ whole genome shotgun (WGS) entry which is preliminary data.</text>
</comment>
<keyword evidence="2" id="KW-0560">Oxidoreductase</keyword>
<comment type="similarity">
    <text evidence="1 3">Belongs to the short-chain dehydrogenases/reductases (SDR) family.</text>
</comment>
<gene>
    <name evidence="4" type="ORF">AZI86_06800</name>
</gene>
<evidence type="ECO:0000256" key="2">
    <source>
        <dbReference type="ARBA" id="ARBA00023002"/>
    </source>
</evidence>
<dbReference type="Pfam" id="PF00106">
    <property type="entry name" value="adh_short"/>
    <property type="match status" value="1"/>
</dbReference>
<dbReference type="InterPro" id="IPR051911">
    <property type="entry name" value="SDR_oxidoreductase"/>
</dbReference>
<dbReference type="RefSeq" id="WP_061834325.1">
    <property type="nucleotide sequence ID" value="NZ_LUKE01000001.1"/>
</dbReference>
<name>A0A150WQU4_BDEBC</name>
<sequence length="309" mass="35947">MKSVLYWFRRNNIDQNFKPVILVTGCNRGIGLALAQMLYHCHEYRVIATVREKSLEEARARFPQNDRFQVLPMDVTSEEDRSRLYNDIQKLWGGVDVLINNAGISYRSVVEHMTEEDEKLQLATNYLGPMSLIRLCIPHMRDTGRGKIINISSVSGMLAMPTMASYTASKFALEGASEALWYEMRPFGVRIVLVQPGFIHSDSFKNVYHTKHSEPTLNWSGPYSDFYQNMNPFVGKMMNLSRTTPEKVAQQILKVIKTENPPLWVPVTLDAIVFYYLRRLLPRRLLLPFLFWCLPNARHWAKNYTHRRR</sequence>
<dbReference type="GO" id="GO:0016491">
    <property type="term" value="F:oxidoreductase activity"/>
    <property type="evidence" value="ECO:0007669"/>
    <property type="project" value="UniProtKB-KW"/>
</dbReference>
<dbReference type="SUPFAM" id="SSF51735">
    <property type="entry name" value="NAD(P)-binding Rossmann-fold domains"/>
    <property type="match status" value="1"/>
</dbReference>
<dbReference type="InterPro" id="IPR036291">
    <property type="entry name" value="NAD(P)-bd_dom_sf"/>
</dbReference>
<evidence type="ECO:0000313" key="4">
    <source>
        <dbReference type="EMBL" id="KYG66746.1"/>
    </source>
</evidence>
<dbReference type="Proteomes" id="UP000075320">
    <property type="component" value="Unassembled WGS sequence"/>
</dbReference>
<evidence type="ECO:0000256" key="3">
    <source>
        <dbReference type="RuleBase" id="RU000363"/>
    </source>
</evidence>
<keyword evidence="5" id="KW-1185">Reference proteome</keyword>
<protein>
    <submittedName>
        <fullName evidence="4">Oxidoreductase</fullName>
    </submittedName>
</protein>
<dbReference type="InterPro" id="IPR002347">
    <property type="entry name" value="SDR_fam"/>
</dbReference>
<dbReference type="PANTHER" id="PTHR43976:SF16">
    <property type="entry name" value="SHORT-CHAIN DEHYDROGENASE_REDUCTASE FAMILY PROTEIN"/>
    <property type="match status" value="1"/>
</dbReference>
<evidence type="ECO:0000256" key="1">
    <source>
        <dbReference type="ARBA" id="ARBA00006484"/>
    </source>
</evidence>
<dbReference type="PANTHER" id="PTHR43976">
    <property type="entry name" value="SHORT CHAIN DEHYDROGENASE"/>
    <property type="match status" value="1"/>
</dbReference>
<dbReference type="PRINTS" id="PR00080">
    <property type="entry name" value="SDRFAMILY"/>
</dbReference>
<evidence type="ECO:0000313" key="5">
    <source>
        <dbReference type="Proteomes" id="UP000075320"/>
    </source>
</evidence>
<proteinExistence type="inferred from homology"/>